<dbReference type="GO" id="GO:0019369">
    <property type="term" value="P:arachidonate metabolic process"/>
    <property type="evidence" value="ECO:0007669"/>
    <property type="project" value="TreeGrafter"/>
</dbReference>
<dbReference type="GO" id="GO:0047499">
    <property type="term" value="F:calcium-independent phospholipase A2 activity"/>
    <property type="evidence" value="ECO:0007669"/>
    <property type="project" value="TreeGrafter"/>
</dbReference>
<keyword evidence="2" id="KW-0443">Lipid metabolism</keyword>
<proteinExistence type="predicted"/>
<dbReference type="GO" id="GO:0016020">
    <property type="term" value="C:membrane"/>
    <property type="evidence" value="ECO:0007669"/>
    <property type="project" value="TreeGrafter"/>
</dbReference>
<accession>A0A2T2N007</accession>
<protein>
    <recommendedName>
        <fullName evidence="5">PNPLA domain-containing protein</fullName>
    </recommendedName>
</protein>
<dbReference type="Gene3D" id="3.40.1090.10">
    <property type="entry name" value="Cytosolic phospholipase A2 catalytic domain"/>
    <property type="match status" value="1"/>
</dbReference>
<feature type="non-terminal residue" evidence="3">
    <location>
        <position position="1"/>
    </location>
</feature>
<evidence type="ECO:0008006" key="5">
    <source>
        <dbReference type="Google" id="ProtNLM"/>
    </source>
</evidence>
<evidence type="ECO:0000313" key="3">
    <source>
        <dbReference type="EMBL" id="PSN58793.1"/>
    </source>
</evidence>
<evidence type="ECO:0000256" key="2">
    <source>
        <dbReference type="ARBA" id="ARBA00022963"/>
    </source>
</evidence>
<evidence type="ECO:0000256" key="1">
    <source>
        <dbReference type="ARBA" id="ARBA00022801"/>
    </source>
</evidence>
<evidence type="ECO:0000313" key="4">
    <source>
        <dbReference type="Proteomes" id="UP000240883"/>
    </source>
</evidence>
<dbReference type="OrthoDB" id="1658288at2759"/>
<keyword evidence="1" id="KW-0378">Hydrolase</keyword>
<dbReference type="GO" id="GO:0016042">
    <property type="term" value="P:lipid catabolic process"/>
    <property type="evidence" value="ECO:0007669"/>
    <property type="project" value="UniProtKB-KW"/>
</dbReference>
<keyword evidence="4" id="KW-1185">Reference proteome</keyword>
<dbReference type="InterPro" id="IPR016035">
    <property type="entry name" value="Acyl_Trfase/lysoPLipase"/>
</dbReference>
<dbReference type="PANTHER" id="PTHR24185:SF1">
    <property type="entry name" value="CALCIUM-INDEPENDENT PHOSPHOLIPASE A2-GAMMA"/>
    <property type="match status" value="1"/>
</dbReference>
<keyword evidence="2" id="KW-0442">Lipid degradation</keyword>
<reference evidence="3 4" key="1">
    <citation type="journal article" date="2018" name="Front. Microbiol.">
        <title>Genome-Wide Analysis of Corynespora cassiicola Leaf Fall Disease Putative Effectors.</title>
        <authorList>
            <person name="Lopez D."/>
            <person name="Ribeiro S."/>
            <person name="Label P."/>
            <person name="Fumanal B."/>
            <person name="Venisse J.S."/>
            <person name="Kohler A."/>
            <person name="de Oliveira R.R."/>
            <person name="Labutti K."/>
            <person name="Lipzen A."/>
            <person name="Lail K."/>
            <person name="Bauer D."/>
            <person name="Ohm R.A."/>
            <person name="Barry K.W."/>
            <person name="Spatafora J."/>
            <person name="Grigoriev I.V."/>
            <person name="Martin F.M."/>
            <person name="Pujade-Renaud V."/>
        </authorList>
    </citation>
    <scope>NUCLEOTIDE SEQUENCE [LARGE SCALE GENOMIC DNA]</scope>
    <source>
        <strain evidence="3 4">Philippines</strain>
    </source>
</reference>
<organism evidence="3 4">
    <name type="scientific">Corynespora cassiicola Philippines</name>
    <dbReference type="NCBI Taxonomy" id="1448308"/>
    <lineage>
        <taxon>Eukaryota</taxon>
        <taxon>Fungi</taxon>
        <taxon>Dikarya</taxon>
        <taxon>Ascomycota</taxon>
        <taxon>Pezizomycotina</taxon>
        <taxon>Dothideomycetes</taxon>
        <taxon>Pleosporomycetidae</taxon>
        <taxon>Pleosporales</taxon>
        <taxon>Corynesporascaceae</taxon>
        <taxon>Corynespora</taxon>
    </lineage>
</organism>
<name>A0A2T2N007_CORCC</name>
<dbReference type="STRING" id="1448308.A0A2T2N007"/>
<dbReference type="Proteomes" id="UP000240883">
    <property type="component" value="Unassembled WGS sequence"/>
</dbReference>
<dbReference type="EMBL" id="KZ678196">
    <property type="protein sequence ID" value="PSN58793.1"/>
    <property type="molecule type" value="Genomic_DNA"/>
</dbReference>
<sequence length="131" mass="14244">FVCLTVKETTSITRLKSYALLNKSNIPATIYKAVFATSAATSFFNSVLVRAQQFVDGALGANNPVNEVEGETANIWSFRVGDLKPLVKCFILIGTGDPGKEALEDNMLKFFSKTLVGIATETTETEKKFIA</sequence>
<gene>
    <name evidence="3" type="ORF">BS50DRAFT_509799</name>
</gene>
<dbReference type="SUPFAM" id="SSF52151">
    <property type="entry name" value="FabD/lysophospholipase-like"/>
    <property type="match status" value="1"/>
</dbReference>
<dbReference type="AlphaFoldDB" id="A0A2T2N007"/>
<dbReference type="PANTHER" id="PTHR24185">
    <property type="entry name" value="CALCIUM-INDEPENDENT PHOSPHOLIPASE A2-GAMMA"/>
    <property type="match status" value="1"/>
</dbReference>